<comment type="caution">
    <text evidence="2">The sequence shown here is derived from an EMBL/GenBank/DDBJ whole genome shotgun (WGS) entry which is preliminary data.</text>
</comment>
<dbReference type="AlphaFoldDB" id="A0A2I1NC33"/>
<dbReference type="EMBL" id="PKHU01000001">
    <property type="protein sequence ID" value="PKZ29910.1"/>
    <property type="molecule type" value="Genomic_DNA"/>
</dbReference>
<evidence type="ECO:0000313" key="2">
    <source>
        <dbReference type="EMBL" id="PKZ29910.1"/>
    </source>
</evidence>
<reference evidence="2 3" key="1">
    <citation type="submission" date="2017-12" db="EMBL/GenBank/DDBJ databases">
        <title>Phylogenetic diversity of female urinary microbiome.</title>
        <authorList>
            <person name="Thomas-White K."/>
            <person name="Wolfe A.J."/>
        </authorList>
    </citation>
    <scope>NUCLEOTIDE SEQUENCE [LARGE SCALE GENOMIC DNA]</scope>
    <source>
        <strain evidence="2 3">UMB0112</strain>
    </source>
</reference>
<feature type="domain" description="CinA C-terminal" evidence="1">
    <location>
        <begin position="205"/>
        <end position="356"/>
    </location>
</feature>
<dbReference type="InterPro" id="IPR036653">
    <property type="entry name" value="CinA-like_C"/>
</dbReference>
<protein>
    <submittedName>
        <fullName evidence="2">CinA family protein</fullName>
    </submittedName>
</protein>
<accession>A0A2I1NC33</accession>
<dbReference type="RefSeq" id="WP_101636406.1">
    <property type="nucleotide sequence ID" value="NZ_JAPXGK010000002.1"/>
</dbReference>
<dbReference type="SUPFAM" id="SSF142433">
    <property type="entry name" value="CinA-like"/>
    <property type="match status" value="1"/>
</dbReference>
<name>A0A2I1NC33_9BACT</name>
<evidence type="ECO:0000259" key="1">
    <source>
        <dbReference type="Pfam" id="PF02464"/>
    </source>
</evidence>
<dbReference type="Proteomes" id="UP000234639">
    <property type="component" value="Unassembled WGS sequence"/>
</dbReference>
<sequence>MNDLLLILGDDIKINTPFLNYVFKSYIFKFGELGDINFIDKNDKNIIENIINLSKIYKYITIFSSDENYHLIAKILASLNDDLLEIKFEDTLTPSLAINSKEGSFLVSLNDCDINLVKANPLNKLPEFLIRKNNLDLKFYIYGFKFEDVEAVFKEFETKFNTEISITRYSNFIIFAKAISKKFSDLNGLRDELLNTFINRVIFEENLAMFIISRLKNAKLKLSFAESCSCGLIASKIGEISGASEVFDGSLVTYSNEIKHLWLDVSNETLNEFGAVSKECVNEMLKGVLKTTGADFSMAISGIAGPSGGSEDKPVGTVIIGASSTEKQIVEKFFIKGDRNYIRNESVNIAFSLLLEVGSEIFLN</sequence>
<gene>
    <name evidence="2" type="ORF">CYJ41_00260</name>
</gene>
<dbReference type="Gene3D" id="3.90.950.20">
    <property type="entry name" value="CinA-like"/>
    <property type="match status" value="1"/>
</dbReference>
<organism evidence="2 3">
    <name type="scientific">Campylobacter ureolyticus</name>
    <dbReference type="NCBI Taxonomy" id="827"/>
    <lineage>
        <taxon>Bacteria</taxon>
        <taxon>Pseudomonadati</taxon>
        <taxon>Campylobacterota</taxon>
        <taxon>Epsilonproteobacteria</taxon>
        <taxon>Campylobacterales</taxon>
        <taxon>Campylobacteraceae</taxon>
        <taxon>Campylobacter</taxon>
    </lineage>
</organism>
<dbReference type="InterPro" id="IPR008136">
    <property type="entry name" value="CinA_C"/>
</dbReference>
<proteinExistence type="predicted"/>
<evidence type="ECO:0000313" key="3">
    <source>
        <dbReference type="Proteomes" id="UP000234639"/>
    </source>
</evidence>
<dbReference type="NCBIfam" id="TIGR00199">
    <property type="entry name" value="PncC_domain"/>
    <property type="match status" value="1"/>
</dbReference>
<dbReference type="Pfam" id="PF02464">
    <property type="entry name" value="CinA"/>
    <property type="match status" value="1"/>
</dbReference>